<evidence type="ECO:0000256" key="8">
    <source>
        <dbReference type="ARBA" id="ARBA00023125"/>
    </source>
</evidence>
<dbReference type="EC" id="5.6.2.2" evidence="4"/>
<dbReference type="PANTHER" id="PTHR45866:SF1">
    <property type="entry name" value="DNA GYRASE SUBUNIT B, MITOCHONDRIAL"/>
    <property type="match status" value="1"/>
</dbReference>
<evidence type="ECO:0000256" key="9">
    <source>
        <dbReference type="ARBA" id="ARBA00023235"/>
    </source>
</evidence>
<organism evidence="11">
    <name type="scientific">Myoviridae sp. ctYA416</name>
    <dbReference type="NCBI Taxonomy" id="2825125"/>
    <lineage>
        <taxon>Viruses</taxon>
        <taxon>Duplodnaviria</taxon>
        <taxon>Heunggongvirae</taxon>
        <taxon>Uroviricota</taxon>
        <taxon>Caudoviricetes</taxon>
    </lineage>
</organism>
<evidence type="ECO:0000256" key="2">
    <source>
        <dbReference type="ARBA" id="ARBA00001946"/>
    </source>
</evidence>
<dbReference type="SMART" id="SM00387">
    <property type="entry name" value="HATPase_c"/>
    <property type="match status" value="1"/>
</dbReference>
<evidence type="ECO:0000256" key="4">
    <source>
        <dbReference type="ARBA" id="ARBA00012895"/>
    </source>
</evidence>
<dbReference type="SUPFAM" id="SSF55874">
    <property type="entry name" value="ATPase domain of HSP90 chaperone/DNA topoisomerase II/histidine kinase"/>
    <property type="match status" value="1"/>
</dbReference>
<feature type="domain" description="Toprim" evidence="10">
    <location>
        <begin position="423"/>
        <end position="537"/>
    </location>
</feature>
<dbReference type="InterPro" id="IPR013506">
    <property type="entry name" value="Topo_IIA_bsu_dom2"/>
</dbReference>
<dbReference type="Pfam" id="PF00204">
    <property type="entry name" value="DNA_gyraseB"/>
    <property type="match status" value="1"/>
</dbReference>
<dbReference type="GO" id="GO:0003677">
    <property type="term" value="F:DNA binding"/>
    <property type="evidence" value="ECO:0007669"/>
    <property type="project" value="UniProtKB-KW"/>
</dbReference>
<dbReference type="Gene3D" id="3.30.1490.440">
    <property type="match status" value="1"/>
</dbReference>
<dbReference type="PROSITE" id="PS00177">
    <property type="entry name" value="TOPOISOMERASE_II"/>
    <property type="match status" value="1"/>
</dbReference>
<evidence type="ECO:0000256" key="3">
    <source>
        <dbReference type="ARBA" id="ARBA00010708"/>
    </source>
</evidence>
<dbReference type="InterPro" id="IPR013760">
    <property type="entry name" value="Topo_IIA-like_dom_sf"/>
</dbReference>
<keyword evidence="6" id="KW-0067">ATP-binding</keyword>
<dbReference type="InterPro" id="IPR036890">
    <property type="entry name" value="HATPase_C_sf"/>
</dbReference>
<dbReference type="InterPro" id="IPR020568">
    <property type="entry name" value="Ribosomal_Su5_D2-typ_SF"/>
</dbReference>
<keyword evidence="8" id="KW-0238">DNA-binding</keyword>
<evidence type="ECO:0000256" key="5">
    <source>
        <dbReference type="ARBA" id="ARBA00022741"/>
    </source>
</evidence>
<dbReference type="InterPro" id="IPR002288">
    <property type="entry name" value="DNA_gyrase_B_C"/>
</dbReference>
<dbReference type="GO" id="GO:0003918">
    <property type="term" value="F:DNA topoisomerase type II (double strand cut, ATP-hydrolyzing) activity"/>
    <property type="evidence" value="ECO:0007669"/>
    <property type="project" value="UniProtKB-EC"/>
</dbReference>
<dbReference type="SUPFAM" id="SSF54211">
    <property type="entry name" value="Ribosomal protein S5 domain 2-like"/>
    <property type="match status" value="1"/>
</dbReference>
<evidence type="ECO:0000256" key="6">
    <source>
        <dbReference type="ARBA" id="ARBA00022840"/>
    </source>
</evidence>
<name>A0A8S5UTD8_9CAUD</name>
<accession>A0A8S5UTD8</accession>
<comment type="similarity">
    <text evidence="3">Belongs to the type II topoisomerase GyrB family.</text>
</comment>
<evidence type="ECO:0000256" key="1">
    <source>
        <dbReference type="ARBA" id="ARBA00000185"/>
    </source>
</evidence>
<dbReference type="Pfam" id="PF00986">
    <property type="entry name" value="DNA_gyraseB_C"/>
    <property type="match status" value="1"/>
</dbReference>
<dbReference type="Pfam" id="PF01751">
    <property type="entry name" value="Toprim"/>
    <property type="match status" value="1"/>
</dbReference>
<dbReference type="GO" id="GO:0006265">
    <property type="term" value="P:DNA topological change"/>
    <property type="evidence" value="ECO:0007669"/>
    <property type="project" value="InterPro"/>
</dbReference>
<dbReference type="InterPro" id="IPR018522">
    <property type="entry name" value="TopoIIA_CS"/>
</dbReference>
<keyword evidence="7" id="KW-0799">Topoisomerase</keyword>
<evidence type="ECO:0000259" key="10">
    <source>
        <dbReference type="PROSITE" id="PS50880"/>
    </source>
</evidence>
<dbReference type="PROSITE" id="PS50880">
    <property type="entry name" value="TOPRIM"/>
    <property type="match status" value="1"/>
</dbReference>
<dbReference type="Gene3D" id="3.30.565.10">
    <property type="entry name" value="Histidine kinase-like ATPase, C-terminal domain"/>
    <property type="match status" value="1"/>
</dbReference>
<dbReference type="InterPro" id="IPR001241">
    <property type="entry name" value="Topo_IIA"/>
</dbReference>
<comment type="catalytic activity">
    <reaction evidence="1">
        <text>ATP-dependent breakage, passage and rejoining of double-stranded DNA.</text>
        <dbReference type="EC" id="5.6.2.2"/>
    </reaction>
</comment>
<evidence type="ECO:0000256" key="7">
    <source>
        <dbReference type="ARBA" id="ARBA00023029"/>
    </source>
</evidence>
<keyword evidence="5" id="KW-0547">Nucleotide-binding</keyword>
<dbReference type="InterPro" id="IPR014721">
    <property type="entry name" value="Ribsml_uS5_D2-typ_fold_subgr"/>
</dbReference>
<dbReference type="InterPro" id="IPR006171">
    <property type="entry name" value="TOPRIM_dom"/>
</dbReference>
<sequence>MSLTNEQIKNIKEYDSQITTIEDFAEAVRKTVTQYLGYTGNRGFINMIREIFQNSADELMKDDSPCDEIWVGFSEQNQEFMVRDNGRGIPHNSMIRVFTSQHTSSNYNKKPGEFSSGRHGVGAKVTNACSEFFIVDSYILGEGKRIEFRLGKPQTAEPTDLPFEKGKQGTMITFSPHVGTMRQTTVTCGDVLHLISVLAPLLKQGAKINFVGKKADGSLVKELIVNKNGLMDGLEMIIRKPIIHPIQFGALRDDKMMKAEIAFTFDSENDDEIIQSYGNFCPTRDGSHVEGFIQGMTKFFRDYMKKFYLSERSKLNITNNDVRVGLKAIVTCSHMTPEFTGQSKEIISNADLIPFVRDLTIASLNEWAKQNVNDLQRICKYFKEIAEIRTKSEVAKVKVKASSLSNISGMPKKFIKPTGKKGLELFIMEGDSATGPAKNNRDNTRQGLFPIRGKIINAMKTKPKDVLANEEVASIITIIGAGHGRNFDIKKCKWDKVIICTDADPDGAHIRNLLLNFFLLYMRPLITEGRLYATVPPLYGGKIKGKMRYFTDKEEFNGYLQKEFSKIHKISNIDGSKMRESDVVSLLNYNSNYVRDITSVADSFAVDVRLLEYILTLQSKGIALDSKQFKKAIESKYRFLGVTKNGIEGLVGNTFQTLFFSDTWLNACQYLYKYFNNRPVEFIIDDQPLSLYDVMIEFDKLSPTSITRYKGLGEMNGDELFNSTLDPAENSGRTLIKYSLEDIEYELSKIREMEDDKLLLFKDIDVSGYTF</sequence>
<dbReference type="SUPFAM" id="SSF56719">
    <property type="entry name" value="Type II DNA topoisomerase"/>
    <property type="match status" value="1"/>
</dbReference>
<dbReference type="GO" id="GO:0005524">
    <property type="term" value="F:ATP binding"/>
    <property type="evidence" value="ECO:0007669"/>
    <property type="project" value="UniProtKB-KW"/>
</dbReference>
<dbReference type="InterPro" id="IPR013759">
    <property type="entry name" value="Topo_IIA_B_C"/>
</dbReference>
<dbReference type="Gene3D" id="3.40.50.670">
    <property type="match status" value="1"/>
</dbReference>
<dbReference type="Pfam" id="PF02518">
    <property type="entry name" value="HATPase_c"/>
    <property type="match status" value="1"/>
</dbReference>
<dbReference type="EMBL" id="BK016136">
    <property type="protein sequence ID" value="DAF97707.1"/>
    <property type="molecule type" value="Genomic_DNA"/>
</dbReference>
<evidence type="ECO:0000313" key="11">
    <source>
        <dbReference type="EMBL" id="DAF97707.1"/>
    </source>
</evidence>
<reference evidence="11" key="1">
    <citation type="journal article" date="2021" name="Proc. Natl. Acad. Sci. U.S.A.">
        <title>A Catalog of Tens of Thousands of Viruses from Human Metagenomes Reveals Hidden Associations with Chronic Diseases.</title>
        <authorList>
            <person name="Tisza M.J."/>
            <person name="Buck C.B."/>
        </authorList>
    </citation>
    <scope>NUCLEOTIDE SEQUENCE</scope>
    <source>
        <strain evidence="11">CtYA416</strain>
    </source>
</reference>
<dbReference type="PANTHER" id="PTHR45866">
    <property type="entry name" value="DNA GYRASE/TOPOISOMERASE SUBUNIT B"/>
    <property type="match status" value="1"/>
</dbReference>
<dbReference type="Gene3D" id="3.30.230.10">
    <property type="match status" value="1"/>
</dbReference>
<keyword evidence="9" id="KW-0413">Isomerase</keyword>
<dbReference type="SMART" id="SM00433">
    <property type="entry name" value="TOP2c"/>
    <property type="match status" value="1"/>
</dbReference>
<proteinExistence type="inferred from homology"/>
<comment type="cofactor">
    <cofactor evidence="2">
        <name>Mg(2+)</name>
        <dbReference type="ChEBI" id="CHEBI:18420"/>
    </cofactor>
</comment>
<dbReference type="PRINTS" id="PR00418">
    <property type="entry name" value="TPI2FAMILY"/>
</dbReference>
<protein>
    <recommendedName>
        <fullName evidence="4">DNA topoisomerase (ATP-hydrolyzing)</fullName>
        <ecNumber evidence="4">5.6.2.2</ecNumber>
    </recommendedName>
</protein>
<dbReference type="InterPro" id="IPR003594">
    <property type="entry name" value="HATPase_dom"/>
</dbReference>